<accession>L0E169</accession>
<protein>
    <submittedName>
        <fullName evidence="2">Uncharacterized protein</fullName>
    </submittedName>
</protein>
<evidence type="ECO:0000256" key="1">
    <source>
        <dbReference type="SAM" id="MobiDB-lite"/>
    </source>
</evidence>
<dbReference type="Proteomes" id="UP000010809">
    <property type="component" value="Chromosome"/>
</dbReference>
<reference evidence="2" key="1">
    <citation type="submission" date="2015-12" db="EMBL/GenBank/DDBJ databases">
        <authorList>
            <person name="Tikhonova T.V."/>
            <person name="Pavlov A.R."/>
            <person name="Beletsky A.V."/>
            <person name="Mardanov A.V."/>
            <person name="Sorokin D.Y."/>
            <person name="Ravin N.V."/>
            <person name="Popov V.O."/>
        </authorList>
    </citation>
    <scope>NUCLEOTIDE SEQUENCE</scope>
    <source>
        <strain evidence="2">DSM 14787</strain>
    </source>
</reference>
<dbReference type="STRING" id="1255043.TVNIR_3357"/>
<feature type="compositionally biased region" description="Basic residues" evidence="1">
    <location>
        <begin position="54"/>
        <end position="63"/>
    </location>
</feature>
<name>L0E169_THIND</name>
<feature type="region of interest" description="Disordered" evidence="1">
    <location>
        <begin position="50"/>
        <end position="70"/>
    </location>
</feature>
<evidence type="ECO:0000313" key="2">
    <source>
        <dbReference type="EMBL" id="AGA34992.1"/>
    </source>
</evidence>
<gene>
    <name evidence="2" type="ordered locus">TVNIR_3357</name>
</gene>
<dbReference type="AlphaFoldDB" id="L0E169"/>
<dbReference type="PATRIC" id="fig|1255043.3.peg.3386"/>
<evidence type="ECO:0000313" key="3">
    <source>
        <dbReference type="Proteomes" id="UP000010809"/>
    </source>
</evidence>
<sequence length="70" mass="7863">MVSNHCGRMQNTIMNKRVPAVLTCAGESTGPAIDNFAHLETLGLIEQADDWSQMRHRRRRPARSLRTTGT</sequence>
<keyword evidence="3" id="KW-1185">Reference proteome</keyword>
<dbReference type="KEGG" id="tni:TVNIR_3357"/>
<proteinExistence type="predicted"/>
<dbReference type="EMBL" id="CP003989">
    <property type="protein sequence ID" value="AGA34992.1"/>
    <property type="molecule type" value="Genomic_DNA"/>
</dbReference>
<dbReference type="HOGENOM" id="CLU_2756565_0_0_6"/>
<organism evidence="2 3">
    <name type="scientific">Thioalkalivibrio nitratireducens (strain DSM 14787 / UNIQEM 213 / ALEN2)</name>
    <dbReference type="NCBI Taxonomy" id="1255043"/>
    <lineage>
        <taxon>Bacteria</taxon>
        <taxon>Pseudomonadati</taxon>
        <taxon>Pseudomonadota</taxon>
        <taxon>Gammaproteobacteria</taxon>
        <taxon>Chromatiales</taxon>
        <taxon>Ectothiorhodospiraceae</taxon>
        <taxon>Thioalkalivibrio</taxon>
    </lineage>
</organism>